<sequence>MAVHIRNILFAGTESLEISPGRWTDTFLYPISYNHSLPPWDYGRAVRTKINTLAKYRRGASLWIQVESPGRWYWEEVKSALYGLPLATAITRRDTRPVLTDFSFIPRTFIKPSPGAPAAESWQPFDMADEEIQALRVLARIKTGYTSEVSSLTGYSVWKARRILRDLHKKELIVFHEEPPKEQDERKSFYPFWSVKRKGVSLALRSWGIPKGANFTAYRERRNPKDGRHRRTSRLWIASLRRAWSGAEIWTGWSEVQIPGLRTAPDALAWGKLNGHETLFWLEVEGGGTSGRVIMQRSAKRFRKAILYAEEHDLHLVFALLAKPWAGRAARLAFVGVPENIAVVVADWKGFGALPIPQWKRVVFGRGLKH</sequence>
<protein>
    <submittedName>
        <fullName evidence="1">Uncharacterized protein</fullName>
    </submittedName>
</protein>
<reference evidence="1 2" key="1">
    <citation type="submission" date="2020-08" db="EMBL/GenBank/DDBJ databases">
        <title>Bridging the membrane lipid divide: bacteria of the FCB group superphylum have the potential to synthesize archaeal ether lipids.</title>
        <authorList>
            <person name="Villanueva L."/>
            <person name="Von Meijenfeldt F.A.B."/>
            <person name="Westbye A.B."/>
            <person name="Yadav S."/>
            <person name="Hopmans E.C."/>
            <person name="Dutilh B.E."/>
            <person name="Sinninghe Damste J.S."/>
        </authorList>
    </citation>
    <scope>NUCLEOTIDE SEQUENCE [LARGE SCALE GENOMIC DNA]</scope>
    <source>
        <strain evidence="1">NIOZ-UU36</strain>
    </source>
</reference>
<organism evidence="1 2">
    <name type="scientific">Candidatus Desulfolinea nitratireducens</name>
    <dbReference type="NCBI Taxonomy" id="2841698"/>
    <lineage>
        <taxon>Bacteria</taxon>
        <taxon>Bacillati</taxon>
        <taxon>Chloroflexota</taxon>
        <taxon>Anaerolineae</taxon>
        <taxon>Anaerolineales</taxon>
        <taxon>Anaerolineales incertae sedis</taxon>
        <taxon>Candidatus Desulfolinea</taxon>
    </lineage>
</organism>
<name>A0A8J6NFN4_9CHLR</name>
<proteinExistence type="predicted"/>
<comment type="caution">
    <text evidence="1">The sequence shown here is derived from an EMBL/GenBank/DDBJ whole genome shotgun (WGS) entry which is preliminary data.</text>
</comment>
<evidence type="ECO:0000313" key="1">
    <source>
        <dbReference type="EMBL" id="MBC8334568.1"/>
    </source>
</evidence>
<gene>
    <name evidence="1" type="ORF">H8E29_04830</name>
</gene>
<dbReference type="Proteomes" id="UP000614469">
    <property type="component" value="Unassembled WGS sequence"/>
</dbReference>
<dbReference type="EMBL" id="JACNJN010000072">
    <property type="protein sequence ID" value="MBC8334568.1"/>
    <property type="molecule type" value="Genomic_DNA"/>
</dbReference>
<evidence type="ECO:0000313" key="2">
    <source>
        <dbReference type="Proteomes" id="UP000614469"/>
    </source>
</evidence>
<dbReference type="AlphaFoldDB" id="A0A8J6NFN4"/>
<accession>A0A8J6NFN4</accession>